<dbReference type="EMBL" id="CAEZWW010000196">
    <property type="protein sequence ID" value="CAB4683076.1"/>
    <property type="molecule type" value="Genomic_DNA"/>
</dbReference>
<proteinExistence type="predicted"/>
<sequence>MADDFIKGGAKGLGVAPVAESRWVGAVIAEVLVADAVEFIGGNSWLDVGTNFN</sequence>
<accession>A0A6J6NAB7</accession>
<reference evidence="1" key="1">
    <citation type="submission" date="2020-05" db="EMBL/GenBank/DDBJ databases">
        <authorList>
            <person name="Chiriac C."/>
            <person name="Salcher M."/>
            <person name="Ghai R."/>
            <person name="Kavagutti S V."/>
        </authorList>
    </citation>
    <scope>NUCLEOTIDE SEQUENCE</scope>
</reference>
<dbReference type="AlphaFoldDB" id="A0A6J6NAB7"/>
<dbReference type="EMBL" id="CAFBPJ010000211">
    <property type="protein sequence ID" value="CAB5028953.1"/>
    <property type="molecule type" value="Genomic_DNA"/>
</dbReference>
<gene>
    <name evidence="1" type="ORF">UFOPK2310_01356</name>
    <name evidence="2" type="ORF">UFOPK4092_01430</name>
</gene>
<organism evidence="1">
    <name type="scientific">freshwater metagenome</name>
    <dbReference type="NCBI Taxonomy" id="449393"/>
    <lineage>
        <taxon>unclassified sequences</taxon>
        <taxon>metagenomes</taxon>
        <taxon>ecological metagenomes</taxon>
    </lineage>
</organism>
<evidence type="ECO:0000313" key="2">
    <source>
        <dbReference type="EMBL" id="CAB5028953.1"/>
    </source>
</evidence>
<name>A0A6J6NAB7_9ZZZZ</name>
<protein>
    <submittedName>
        <fullName evidence="1">Unannotated protein</fullName>
    </submittedName>
</protein>
<evidence type="ECO:0000313" key="1">
    <source>
        <dbReference type="EMBL" id="CAB4683076.1"/>
    </source>
</evidence>